<dbReference type="EMBL" id="CP027306">
    <property type="protein sequence ID" value="AXE78502.1"/>
    <property type="molecule type" value="Genomic_DNA"/>
</dbReference>
<name>A0A2Z5JDU4_STRAR</name>
<protein>
    <recommendedName>
        <fullName evidence="5">Tat pathway signal protein</fullName>
    </recommendedName>
</protein>
<evidence type="ECO:0000313" key="3">
    <source>
        <dbReference type="EMBL" id="AXE78502.1"/>
    </source>
</evidence>
<organism evidence="3 4">
    <name type="scientific">Streptomyces atratus</name>
    <dbReference type="NCBI Taxonomy" id="1893"/>
    <lineage>
        <taxon>Bacteria</taxon>
        <taxon>Bacillati</taxon>
        <taxon>Actinomycetota</taxon>
        <taxon>Actinomycetes</taxon>
        <taxon>Kitasatosporales</taxon>
        <taxon>Streptomycetaceae</taxon>
        <taxon>Streptomyces</taxon>
    </lineage>
</organism>
<feature type="signal peptide" evidence="2">
    <location>
        <begin position="1"/>
        <end position="38"/>
    </location>
</feature>
<dbReference type="GeneID" id="95520348"/>
<evidence type="ECO:0000256" key="2">
    <source>
        <dbReference type="SAM" id="SignalP"/>
    </source>
</evidence>
<dbReference type="KEGG" id="sata:C5746_17975"/>
<evidence type="ECO:0000313" key="4">
    <source>
        <dbReference type="Proteomes" id="UP000252698"/>
    </source>
</evidence>
<reference evidence="3 4" key="1">
    <citation type="journal article" date="2018" name="Front. Microbiol.">
        <title>Genome Sequencing of Streptomyces atratus SCSIOZH16 and Activation Production of Nocardamine via Metabolic Engineering.</title>
        <authorList>
            <person name="Li Y."/>
            <person name="Zhang C."/>
            <person name="Liu C."/>
            <person name="Ju J."/>
            <person name="Ma J."/>
        </authorList>
    </citation>
    <scope>NUCLEOTIDE SEQUENCE [LARGE SCALE GENOMIC DNA]</scope>
    <source>
        <strain evidence="3 4">SCSIO_ZH16</strain>
    </source>
</reference>
<proteinExistence type="predicted"/>
<dbReference type="Gene3D" id="2.60.40.2700">
    <property type="match status" value="3"/>
</dbReference>
<dbReference type="RefSeq" id="WP_114245084.1">
    <property type="nucleotide sequence ID" value="NZ_CP027306.1"/>
</dbReference>
<evidence type="ECO:0000256" key="1">
    <source>
        <dbReference type="SAM" id="MobiDB-lite"/>
    </source>
</evidence>
<dbReference type="Proteomes" id="UP000252698">
    <property type="component" value="Chromosome"/>
</dbReference>
<dbReference type="AlphaFoldDB" id="A0A2Z5JDU4"/>
<feature type="region of interest" description="Disordered" evidence="1">
    <location>
        <begin position="576"/>
        <end position="600"/>
    </location>
</feature>
<feature type="chain" id="PRO_5016463185" description="Tat pathway signal protein" evidence="2">
    <location>
        <begin position="39"/>
        <end position="1166"/>
    </location>
</feature>
<keyword evidence="2" id="KW-0732">Signal</keyword>
<gene>
    <name evidence="3" type="ORF">C5746_17975</name>
</gene>
<accession>A0A2Z5JDU4</accession>
<sequence length="1166" mass="120388">MPNRSCTAARSAAYTALLLTLSVLLSLLIPAGTGPAYAAEADPASAAAAPADENCDALPLSAFGEAAPAEGTVTIPADGTACFTITAEAPGLHKVVLIGGNAGNTYADVFDGETEIDCYDPEWGAGWCRLPRTGDFTLRLTNNWPEPSNPTVAVVPLGTTKGCAPEISTAWDTAPVVGSATGANAIQCQPFTGRPGERITNKIKTTVYGESLSWITDETGARICPHFNEDDSDGCVLPGDGPYRVLSQVSYAERGFPAEYTLTVRRISDPAGCTHVPLNGYNSAPTTAVPASGCKTFTAPAAGRYNVYGVHDDARSVLAVYDRDGKIVCTTWNGCDLPAAGDYTVFTDDPTLILDGSATTGCEPVELGLYRSAFTAPGEIDCLSLPLPADARLAVLKDLSGSGPRPEVTVVDADGVQRCDWTDLSAGTCALTGKAPFRALVSTDSQSNPTGPYALALHRTDAASDCAAIPAGDFTATSPAARFSTGDGVFSHCLTIPADDHSAYENLQLQAAPGTTSTAAFTVLDPHGKQVCSIYSSLSTWTTCELAPGVAHTVLVTGRDTAADYTLTRRDVTATAKGCTPNPATKVGGPSTGGTMGAPGELRCRQVTTADVKDTLHINVRDSLGTANVVVYDADGTALCNKNQACAVTGSTHYQVLVTVRSGLKAADSYRFDALRIAGAEGPAAECEKVPNVAFGYGPVTGTLDEQHTAVCAALPTAYRDYFKMEISDTTGATETAVPALYDPSLDNGCMRFIPTGYDCAVNEPYTKETTPSILVLSLPEKASKTSYEAEAVCTSVLCGTEQVTIGQITPATGASGTKATVQLSGTSLHKDDEIVLSLNGKQITSTTTAVSADRRTLTAVLDLTGAAVGTWNVGVSTHNGWGYQRGSFTVTGATLKNTTPPAITGTAKVGDRLTATTGTWTPAPASYTYQWNADGKAVTGATASTYTVPAALLGKKVTVTVTAQRTGTPDVQATSATVTPSRGTAPRATTAPKITGTAKVGAKLTAAAGSWTPSATSYAYQWKADGKAIKGATASTYTAPASLLGKKVTVTVTARRTGHADGSATTAPVKIATGSAPKATKQPTISGTAKVGRTLKAAHGTWTPAPTSYAYQWYENGKVIKGATKSSLTLKSAQRGKKITVKVTARRTGHANGFATSKATKAVAR</sequence>
<evidence type="ECO:0008006" key="5">
    <source>
        <dbReference type="Google" id="ProtNLM"/>
    </source>
</evidence>